<evidence type="ECO:0000313" key="7">
    <source>
        <dbReference type="Proteomes" id="UP000326912"/>
    </source>
</evidence>
<accession>A0A5J4KFV2</accession>
<dbReference type="SUPFAM" id="SSF55874">
    <property type="entry name" value="ATPase domain of HSP90 chaperone/DNA topoisomerase II/histidine kinase"/>
    <property type="match status" value="1"/>
</dbReference>
<keyword evidence="3" id="KW-0067">ATP-binding</keyword>
<dbReference type="GO" id="GO:0140662">
    <property type="term" value="F:ATP-dependent protein folding chaperone"/>
    <property type="evidence" value="ECO:0007669"/>
    <property type="project" value="InterPro"/>
</dbReference>
<dbReference type="Pfam" id="PF24391">
    <property type="entry name" value="HD-CE"/>
    <property type="match status" value="1"/>
</dbReference>
<keyword evidence="2" id="KW-0547">Nucleotide-binding</keyword>
<comment type="caution">
    <text evidence="6">The sequence shown here is derived from an EMBL/GenBank/DDBJ whole genome shotgun (WGS) entry which is preliminary data.</text>
</comment>
<dbReference type="GO" id="GO:0051082">
    <property type="term" value="F:unfolded protein binding"/>
    <property type="evidence" value="ECO:0007669"/>
    <property type="project" value="InterPro"/>
</dbReference>
<keyword evidence="4" id="KW-0143">Chaperone</keyword>
<protein>
    <recommendedName>
        <fullName evidence="5">HD-CE domain-containing protein</fullName>
    </recommendedName>
</protein>
<proteinExistence type="inferred from homology"/>
<evidence type="ECO:0000313" key="6">
    <source>
        <dbReference type="EMBL" id="GER86265.1"/>
    </source>
</evidence>
<dbReference type="PRINTS" id="PR00775">
    <property type="entry name" value="HEATSHOCK90"/>
</dbReference>
<dbReference type="InterPro" id="IPR056471">
    <property type="entry name" value="HD-CE"/>
</dbReference>
<gene>
    <name evidence="6" type="ORF">KDW_04270</name>
</gene>
<dbReference type="RefSeq" id="WP_162004878.1">
    <property type="nucleotide sequence ID" value="NZ_BKZW01000001.1"/>
</dbReference>
<dbReference type="InterPro" id="IPR001404">
    <property type="entry name" value="Hsp90_fam"/>
</dbReference>
<organism evidence="6 7">
    <name type="scientific">Dictyobacter vulcani</name>
    <dbReference type="NCBI Taxonomy" id="2607529"/>
    <lineage>
        <taxon>Bacteria</taxon>
        <taxon>Bacillati</taxon>
        <taxon>Chloroflexota</taxon>
        <taxon>Ktedonobacteria</taxon>
        <taxon>Ktedonobacterales</taxon>
        <taxon>Dictyobacteraceae</taxon>
        <taxon>Dictyobacter</taxon>
    </lineage>
</organism>
<evidence type="ECO:0000256" key="2">
    <source>
        <dbReference type="ARBA" id="ARBA00022741"/>
    </source>
</evidence>
<evidence type="ECO:0000256" key="4">
    <source>
        <dbReference type="ARBA" id="ARBA00023186"/>
    </source>
</evidence>
<feature type="domain" description="HD-CE" evidence="5">
    <location>
        <begin position="52"/>
        <end position="310"/>
    </location>
</feature>
<dbReference type="PANTHER" id="PTHR11528">
    <property type="entry name" value="HEAT SHOCK PROTEIN 90 FAMILY MEMBER"/>
    <property type="match status" value="1"/>
</dbReference>
<dbReference type="InterPro" id="IPR036890">
    <property type="entry name" value="HATPase_C_sf"/>
</dbReference>
<dbReference type="GO" id="GO:0005524">
    <property type="term" value="F:ATP binding"/>
    <property type="evidence" value="ECO:0007669"/>
    <property type="project" value="UniProtKB-KW"/>
</dbReference>
<dbReference type="GO" id="GO:0016887">
    <property type="term" value="F:ATP hydrolysis activity"/>
    <property type="evidence" value="ECO:0007669"/>
    <property type="project" value="InterPro"/>
</dbReference>
<sequence>MLTFENTRLWKTSFAVSSNRDRAKEPREKLKVAFYKFREHAALLASEIARDLPDFTVHDITHLDALWEMASIIGGPKCSLTPTESFVLGGAFLIHDLGMGLAAYPDGVDTIRRHPRWADTVAVLSKLENTFSDQDIQRRATLEALRFLHAEYAEKLAFVSWEKDDTNDRYFLIDEPELRFEFGSLIGRIAHSHWWSVDKLANEFNKITGAPSWCPNNWTIDQLKIAALMRVADASHLDARRSPSFLQAIRRPSADAKEHWDFQERLSQPQLPLHTDRLIYTSLRPFSWEKAGAWWRCFDTLQMVDFELRQVDALLIGCGRERFAARGVANVENPERLSELIQINEWIPVDTKIQVTDVARLVRRIGGEQLYGPDHLVPLRELIQNASDAIRARRIYENLPKEWGDIWIELGKDEDGYWIEVQDNGIGMSKSVLTGPLLDFGNTYWGSSLMHEEYPGLSSLEYEATGKYGIGFFSVFMWGERVRIVTRPYREGYQATQVLDFRDGHSSRPLLMKATSEEWVRDGGTKIRVWLKDDPYGPEGFVTQARLYWQSELRWAEGRILESCVRGYVHV</sequence>
<dbReference type="Proteomes" id="UP000326912">
    <property type="component" value="Unassembled WGS sequence"/>
</dbReference>
<keyword evidence="7" id="KW-1185">Reference proteome</keyword>
<evidence type="ECO:0000256" key="3">
    <source>
        <dbReference type="ARBA" id="ARBA00022840"/>
    </source>
</evidence>
<dbReference type="EMBL" id="BKZW01000001">
    <property type="protein sequence ID" value="GER86265.1"/>
    <property type="molecule type" value="Genomic_DNA"/>
</dbReference>
<dbReference type="Pfam" id="PF13589">
    <property type="entry name" value="HATPase_c_3"/>
    <property type="match status" value="1"/>
</dbReference>
<name>A0A5J4KFV2_9CHLR</name>
<dbReference type="Gene3D" id="3.30.565.10">
    <property type="entry name" value="Histidine kinase-like ATPase, C-terminal domain"/>
    <property type="match status" value="1"/>
</dbReference>
<dbReference type="InterPro" id="IPR020575">
    <property type="entry name" value="Hsp90_N"/>
</dbReference>
<evidence type="ECO:0000259" key="5">
    <source>
        <dbReference type="Pfam" id="PF24391"/>
    </source>
</evidence>
<evidence type="ECO:0000256" key="1">
    <source>
        <dbReference type="ARBA" id="ARBA00008239"/>
    </source>
</evidence>
<comment type="similarity">
    <text evidence="1">Belongs to the heat shock protein 90 family.</text>
</comment>
<dbReference type="AlphaFoldDB" id="A0A5J4KFV2"/>
<reference evidence="6 7" key="1">
    <citation type="submission" date="2019-10" db="EMBL/GenBank/DDBJ databases">
        <title>Dictyobacter vulcani sp. nov., within the class Ktedonobacteria, isolated from soil of volcanic Mt. Zao.</title>
        <authorList>
            <person name="Zheng Y."/>
            <person name="Wang C.M."/>
            <person name="Sakai Y."/>
            <person name="Abe K."/>
            <person name="Yokota A."/>
            <person name="Yabe S."/>
        </authorList>
    </citation>
    <scope>NUCLEOTIDE SEQUENCE [LARGE SCALE GENOMIC DNA]</scope>
    <source>
        <strain evidence="6 7">W12</strain>
    </source>
</reference>